<feature type="compositionally biased region" description="Low complexity" evidence="1">
    <location>
        <begin position="8"/>
        <end position="26"/>
    </location>
</feature>
<protein>
    <submittedName>
        <fullName evidence="2">Uncharacterized protein</fullName>
    </submittedName>
</protein>
<dbReference type="AlphaFoldDB" id="A0A0A9ER36"/>
<reference evidence="2" key="2">
    <citation type="journal article" date="2015" name="Data Brief">
        <title>Shoot transcriptome of the giant reed, Arundo donax.</title>
        <authorList>
            <person name="Barrero R.A."/>
            <person name="Guerrero F.D."/>
            <person name="Moolhuijzen P."/>
            <person name="Goolsby J.A."/>
            <person name="Tidwell J."/>
            <person name="Bellgard S.E."/>
            <person name="Bellgard M.I."/>
        </authorList>
    </citation>
    <scope>NUCLEOTIDE SEQUENCE</scope>
    <source>
        <tissue evidence="2">Shoot tissue taken approximately 20 cm above the soil surface</tissue>
    </source>
</reference>
<evidence type="ECO:0000256" key="1">
    <source>
        <dbReference type="SAM" id="MobiDB-lite"/>
    </source>
</evidence>
<organism evidence="2">
    <name type="scientific">Arundo donax</name>
    <name type="common">Giant reed</name>
    <name type="synonym">Donax arundinaceus</name>
    <dbReference type="NCBI Taxonomy" id="35708"/>
    <lineage>
        <taxon>Eukaryota</taxon>
        <taxon>Viridiplantae</taxon>
        <taxon>Streptophyta</taxon>
        <taxon>Embryophyta</taxon>
        <taxon>Tracheophyta</taxon>
        <taxon>Spermatophyta</taxon>
        <taxon>Magnoliopsida</taxon>
        <taxon>Liliopsida</taxon>
        <taxon>Poales</taxon>
        <taxon>Poaceae</taxon>
        <taxon>PACMAD clade</taxon>
        <taxon>Arundinoideae</taxon>
        <taxon>Arundineae</taxon>
        <taxon>Arundo</taxon>
    </lineage>
</organism>
<feature type="region of interest" description="Disordered" evidence="1">
    <location>
        <begin position="1"/>
        <end position="66"/>
    </location>
</feature>
<sequence>MNSVAAPSCSTAGGATPASAATAGVPRPRRSRRRMDLFREGASAKAASRGERESSRELGEEAQAVPGHAAAAMWLSRQDGRARTRAPLARR</sequence>
<name>A0A0A9ER36_ARUDO</name>
<proteinExistence type="predicted"/>
<evidence type="ECO:0000313" key="2">
    <source>
        <dbReference type="EMBL" id="JAE01474.1"/>
    </source>
</evidence>
<reference evidence="2" key="1">
    <citation type="submission" date="2014-09" db="EMBL/GenBank/DDBJ databases">
        <authorList>
            <person name="Magalhaes I.L.F."/>
            <person name="Oliveira U."/>
            <person name="Santos F.R."/>
            <person name="Vidigal T.H.D.A."/>
            <person name="Brescovit A.D."/>
            <person name="Santos A.J."/>
        </authorList>
    </citation>
    <scope>NUCLEOTIDE SEQUENCE</scope>
    <source>
        <tissue evidence="2">Shoot tissue taken approximately 20 cm above the soil surface</tissue>
    </source>
</reference>
<feature type="compositionally biased region" description="Basic and acidic residues" evidence="1">
    <location>
        <begin position="48"/>
        <end position="59"/>
    </location>
</feature>
<accession>A0A0A9ER36</accession>
<dbReference type="EMBL" id="GBRH01196422">
    <property type="protein sequence ID" value="JAE01474.1"/>
    <property type="molecule type" value="Transcribed_RNA"/>
</dbReference>